<dbReference type="Proteomes" id="UP000266861">
    <property type="component" value="Unassembled WGS sequence"/>
</dbReference>
<evidence type="ECO:0000313" key="1">
    <source>
        <dbReference type="EMBL" id="RHZ83246.1"/>
    </source>
</evidence>
<accession>A0A397JB90</accession>
<gene>
    <name evidence="1" type="ORF">Glove_99g310</name>
</gene>
<reference evidence="1 2" key="1">
    <citation type="submission" date="2018-08" db="EMBL/GenBank/DDBJ databases">
        <title>Genome and evolution of the arbuscular mycorrhizal fungus Diversispora epigaea (formerly Glomus versiforme) and its bacterial endosymbionts.</title>
        <authorList>
            <person name="Sun X."/>
            <person name="Fei Z."/>
            <person name="Harrison M."/>
        </authorList>
    </citation>
    <scope>NUCLEOTIDE SEQUENCE [LARGE SCALE GENOMIC DNA]</scope>
    <source>
        <strain evidence="1 2">IT104</strain>
    </source>
</reference>
<keyword evidence="2" id="KW-1185">Reference proteome</keyword>
<dbReference type="EMBL" id="PQFF01000092">
    <property type="protein sequence ID" value="RHZ83246.1"/>
    <property type="molecule type" value="Genomic_DNA"/>
</dbReference>
<evidence type="ECO:0000313" key="2">
    <source>
        <dbReference type="Proteomes" id="UP000266861"/>
    </source>
</evidence>
<name>A0A397JB90_9GLOM</name>
<proteinExistence type="predicted"/>
<organism evidence="1 2">
    <name type="scientific">Diversispora epigaea</name>
    <dbReference type="NCBI Taxonomy" id="1348612"/>
    <lineage>
        <taxon>Eukaryota</taxon>
        <taxon>Fungi</taxon>
        <taxon>Fungi incertae sedis</taxon>
        <taxon>Mucoromycota</taxon>
        <taxon>Glomeromycotina</taxon>
        <taxon>Glomeromycetes</taxon>
        <taxon>Diversisporales</taxon>
        <taxon>Diversisporaceae</taxon>
        <taxon>Diversispora</taxon>
    </lineage>
</organism>
<sequence length="557" mass="64299">MTIFPLPLDCLEEILGYFIDDRNTLYSCILSTRLFCKLSIPLLWFHPFKTPTNHKSYTIISVLVSSLSKEVQQSLIKEGIKIPKDLSKPLFDYPNYIQGFDTGHFQMAVYQWLNIYNKTNKTSKSSKSMTYFIGFMGNIIGNYIVSVSRGIKFLTLNYDINYSSKNSAEQSKIENLMNISSYYGIENRLSHLRELKIKTKHSLDTEFSLEIYIITRYAINIKQIIVDTHYIIDELFYRAISHLISIQKNLSSLRLAERWDDTVTPLVYKAIQTQAKSLTTLELSEFRNLQALIHLLGNCPNLETLFLTEHFSIVNAQEMYDSINNLPPIHIKHLKAYNILFPKISDYTLMIQTLIQLANQRLNTIMLQYSDSDIINNIGHFCSQITFLSLTVTIDEFPSLCENLPLLISLDYLHLVFAHIEGSIYIDPILPSNETLEKLAKSFPLNLKYLAIYFGIPPCKRPIFDLPNKLGKILRNMVNPLEKLDIYNEMDLELMDVIIEYATEIGGLKRLGIVDGWRDDDLFEQVKDVIEIIGKATVFGINYESFNIDELRAFQKS</sequence>
<dbReference type="InterPro" id="IPR032675">
    <property type="entry name" value="LRR_dom_sf"/>
</dbReference>
<protein>
    <recommendedName>
        <fullName evidence="3">F-box domain-containing protein</fullName>
    </recommendedName>
</protein>
<comment type="caution">
    <text evidence="1">The sequence shown here is derived from an EMBL/GenBank/DDBJ whole genome shotgun (WGS) entry which is preliminary data.</text>
</comment>
<dbReference type="Gene3D" id="3.80.10.10">
    <property type="entry name" value="Ribonuclease Inhibitor"/>
    <property type="match status" value="1"/>
</dbReference>
<dbReference type="AlphaFoldDB" id="A0A397JB90"/>
<dbReference type="SUPFAM" id="SSF52047">
    <property type="entry name" value="RNI-like"/>
    <property type="match status" value="1"/>
</dbReference>
<dbReference type="OrthoDB" id="2324547at2759"/>
<evidence type="ECO:0008006" key="3">
    <source>
        <dbReference type="Google" id="ProtNLM"/>
    </source>
</evidence>